<evidence type="ECO:0000256" key="2">
    <source>
        <dbReference type="SAM" id="Phobius"/>
    </source>
</evidence>
<accession>A0A1M2VAD0</accession>
<evidence type="ECO:0000313" key="4">
    <source>
        <dbReference type="Proteomes" id="UP000184267"/>
    </source>
</evidence>
<name>A0A1M2VAD0_TRAPU</name>
<proteinExistence type="predicted"/>
<feature type="transmembrane region" description="Helical" evidence="2">
    <location>
        <begin position="15"/>
        <end position="38"/>
    </location>
</feature>
<reference evidence="3 4" key="1">
    <citation type="submission" date="2016-10" db="EMBL/GenBank/DDBJ databases">
        <title>Genome sequence of the basidiomycete white-rot fungus Trametes pubescens.</title>
        <authorList>
            <person name="Makela M.R."/>
            <person name="Granchi Z."/>
            <person name="Peng M."/>
            <person name="De Vries R.P."/>
            <person name="Grigoriev I."/>
            <person name="Riley R."/>
            <person name="Hilden K."/>
        </authorList>
    </citation>
    <scope>NUCLEOTIDE SEQUENCE [LARGE SCALE GENOMIC DNA]</scope>
    <source>
        <strain evidence="3 4">FBCC735</strain>
    </source>
</reference>
<protein>
    <submittedName>
        <fullName evidence="3">Uncharacterized protein</fullName>
    </submittedName>
</protein>
<feature type="region of interest" description="Disordered" evidence="1">
    <location>
        <begin position="77"/>
        <end position="295"/>
    </location>
</feature>
<feature type="compositionally biased region" description="Basic and acidic residues" evidence="1">
    <location>
        <begin position="233"/>
        <end position="243"/>
    </location>
</feature>
<keyword evidence="4" id="KW-1185">Reference proteome</keyword>
<dbReference type="EMBL" id="MNAD01001539">
    <property type="protein sequence ID" value="OJT04532.1"/>
    <property type="molecule type" value="Genomic_DNA"/>
</dbReference>
<dbReference type="OrthoDB" id="2755631at2759"/>
<sequence>MTEIPRNTLNITPHIFLRMAILAWGFIWLMMSVLIFAAGRFMPRLQSKPPPLAPIPRLSRVPSVPASPIVSPLKSIASEPDEATSCETSFGGPAQSVADTAQPGTPPKKAPSKRKWSLPTRFFGRSAPSPKSSLFSEGSATLVGSPSPTRFFPELPLVESGSPSSELGSMVDLPGSTPSTPASTPHTGHGMRLPGAKALKSLSRKLSTKKPGNVRNSSHSPGASVETLPSTEESFHCTEDGTRRNPRNGTMQSPKQDRPGHLAHQRQYSLPGEMFSSTFVNPFRSKARKSKAPAG</sequence>
<keyword evidence="2" id="KW-0472">Membrane</keyword>
<evidence type="ECO:0000256" key="1">
    <source>
        <dbReference type="SAM" id="MobiDB-lite"/>
    </source>
</evidence>
<gene>
    <name evidence="3" type="ORF">TRAPUB_4802</name>
</gene>
<feature type="compositionally biased region" description="Polar residues" evidence="1">
    <location>
        <begin position="129"/>
        <end position="148"/>
    </location>
</feature>
<dbReference type="AlphaFoldDB" id="A0A1M2VAD0"/>
<dbReference type="Proteomes" id="UP000184267">
    <property type="component" value="Unassembled WGS sequence"/>
</dbReference>
<feature type="compositionally biased region" description="Basic residues" evidence="1">
    <location>
        <begin position="285"/>
        <end position="295"/>
    </location>
</feature>
<keyword evidence="2" id="KW-1133">Transmembrane helix</keyword>
<keyword evidence="2" id="KW-0812">Transmembrane</keyword>
<feature type="compositionally biased region" description="Polar residues" evidence="1">
    <location>
        <begin position="214"/>
        <end position="232"/>
    </location>
</feature>
<evidence type="ECO:0000313" key="3">
    <source>
        <dbReference type="EMBL" id="OJT04532.1"/>
    </source>
</evidence>
<comment type="caution">
    <text evidence="3">The sequence shown here is derived from an EMBL/GenBank/DDBJ whole genome shotgun (WGS) entry which is preliminary data.</text>
</comment>
<organism evidence="3 4">
    <name type="scientific">Trametes pubescens</name>
    <name type="common">White-rot fungus</name>
    <dbReference type="NCBI Taxonomy" id="154538"/>
    <lineage>
        <taxon>Eukaryota</taxon>
        <taxon>Fungi</taxon>
        <taxon>Dikarya</taxon>
        <taxon>Basidiomycota</taxon>
        <taxon>Agaricomycotina</taxon>
        <taxon>Agaricomycetes</taxon>
        <taxon>Polyporales</taxon>
        <taxon>Polyporaceae</taxon>
        <taxon>Trametes</taxon>
    </lineage>
</organism>
<feature type="compositionally biased region" description="Low complexity" evidence="1">
    <location>
        <begin position="174"/>
        <end position="188"/>
    </location>
</feature>
<dbReference type="OMA" id="NPFRSKA"/>